<keyword evidence="1" id="KW-0472">Membrane</keyword>
<feature type="transmembrane region" description="Helical" evidence="1">
    <location>
        <begin position="7"/>
        <end position="24"/>
    </location>
</feature>
<dbReference type="STRING" id="1797994.A2227_01925"/>
<evidence type="ECO:0000313" key="3">
    <source>
        <dbReference type="Proteomes" id="UP000178367"/>
    </source>
</evidence>
<organism evidence="2 3">
    <name type="scientific">Candidatus Falkowbacteria bacterium RIFOXYA2_FULL_47_19</name>
    <dbReference type="NCBI Taxonomy" id="1797994"/>
    <lineage>
        <taxon>Bacteria</taxon>
        <taxon>Candidatus Falkowiibacteriota</taxon>
    </lineage>
</organism>
<dbReference type="EMBL" id="MFGB01000007">
    <property type="protein sequence ID" value="OGF27582.1"/>
    <property type="molecule type" value="Genomic_DNA"/>
</dbReference>
<dbReference type="Proteomes" id="UP000178367">
    <property type="component" value="Unassembled WGS sequence"/>
</dbReference>
<proteinExistence type="predicted"/>
<accession>A0A1F5SLM3</accession>
<protein>
    <submittedName>
        <fullName evidence="2">Uncharacterized protein</fullName>
    </submittedName>
</protein>
<comment type="caution">
    <text evidence="2">The sequence shown here is derived from an EMBL/GenBank/DDBJ whole genome shotgun (WGS) entry which is preliminary data.</text>
</comment>
<dbReference type="PROSITE" id="PS51257">
    <property type="entry name" value="PROKAR_LIPOPROTEIN"/>
    <property type="match status" value="1"/>
</dbReference>
<reference evidence="2 3" key="1">
    <citation type="journal article" date="2016" name="Nat. Commun.">
        <title>Thousands of microbial genomes shed light on interconnected biogeochemical processes in an aquifer system.</title>
        <authorList>
            <person name="Anantharaman K."/>
            <person name="Brown C.T."/>
            <person name="Hug L.A."/>
            <person name="Sharon I."/>
            <person name="Castelle C.J."/>
            <person name="Probst A.J."/>
            <person name="Thomas B.C."/>
            <person name="Singh A."/>
            <person name="Wilkins M.J."/>
            <person name="Karaoz U."/>
            <person name="Brodie E.L."/>
            <person name="Williams K.H."/>
            <person name="Hubbard S.S."/>
            <person name="Banfield J.F."/>
        </authorList>
    </citation>
    <scope>NUCLEOTIDE SEQUENCE [LARGE SCALE GENOMIC DNA]</scope>
</reference>
<gene>
    <name evidence="2" type="ORF">A2227_01925</name>
</gene>
<evidence type="ECO:0000313" key="2">
    <source>
        <dbReference type="EMBL" id="OGF27582.1"/>
    </source>
</evidence>
<keyword evidence="1" id="KW-0812">Transmembrane</keyword>
<keyword evidence="1" id="KW-1133">Transmembrane helix</keyword>
<sequence length="188" mass="21997">MKTLRVLLYGFWVMISIAACYFLATKWMLNNEDSYRITESISYFTDHREVNAFPEFPAPSDYKSVIALDESNYAIITKYDLAFYKKIFVNEMFFGDDDVRIGFAKYVYRQNPGFYQGFDFVKTIKPVDPPVKLNFWRSYEVKILAVSTDGEISVEFTPEFNNWIGFLVFAMVFVIMIMGLNLIAEKLE</sequence>
<evidence type="ECO:0000256" key="1">
    <source>
        <dbReference type="SAM" id="Phobius"/>
    </source>
</evidence>
<name>A0A1F5SLM3_9BACT</name>
<dbReference type="AlphaFoldDB" id="A0A1F5SLM3"/>
<feature type="transmembrane region" description="Helical" evidence="1">
    <location>
        <begin position="163"/>
        <end position="184"/>
    </location>
</feature>